<dbReference type="InterPro" id="IPR053021">
    <property type="entry name" value="Chloroplast_ADK"/>
</dbReference>
<dbReference type="InterPro" id="IPR018962">
    <property type="entry name" value="DUF1995"/>
</dbReference>
<proteinExistence type="predicted"/>
<dbReference type="PANTHER" id="PTHR35509:SF1">
    <property type="entry name" value="DOMAIN PROTEIN, PUTATIVE (DUF1995)-RELATED"/>
    <property type="match status" value="1"/>
</dbReference>
<protein>
    <recommendedName>
        <fullName evidence="1">DUF1995 domain-containing protein</fullName>
    </recommendedName>
</protein>
<evidence type="ECO:0000313" key="2">
    <source>
        <dbReference type="EMBL" id="CAD9873331.1"/>
    </source>
</evidence>
<sequence>MMMVVILAKKEKALALVFIFLAQILFQASGFSFPSNALTIKGRNAAIQSVRMAAVPANVKDTVTELRKSVQEALRDRCSRMHVDLPPGAVFGIENEKELSVVEQVGAGAKNDRELARLLVEMFQPLGENLVCAFSTDKQAKQAKKAWENSFYQGKIQALVPKKDDDLMFSRRKFKKGRKSFAAALDEEFNGDNSFASSILPKGTEVLIVVAPTPKDLNTVEKLAKEVGMGTLILLANARLYETGFKDEEQKDFFLNTFNPVYQIEIIPEPDIEKNGGLMMYRGFPKKWVIAKRGNFGVKILAESEDKFGASEVQKAVEKSSDIEKQGLLGKIKEGFI</sequence>
<feature type="domain" description="DUF1995" evidence="1">
    <location>
        <begin position="56"/>
        <end position="314"/>
    </location>
</feature>
<dbReference type="AlphaFoldDB" id="A0A7S2V579"/>
<reference evidence="2" key="1">
    <citation type="submission" date="2021-01" db="EMBL/GenBank/DDBJ databases">
        <authorList>
            <person name="Corre E."/>
            <person name="Pelletier E."/>
            <person name="Niang G."/>
            <person name="Scheremetjew M."/>
            <person name="Finn R."/>
            <person name="Kale V."/>
            <person name="Holt S."/>
            <person name="Cochrane G."/>
            <person name="Meng A."/>
            <person name="Brown T."/>
            <person name="Cohen L."/>
        </authorList>
    </citation>
    <scope>NUCLEOTIDE SEQUENCE</scope>
    <source>
        <strain evidence="2">CCMP1661</strain>
    </source>
</reference>
<dbReference type="PANTHER" id="PTHR35509">
    <property type="entry name" value="DOMAIN PROTEIN, PUTATIVE (DUF1995)-RELATED"/>
    <property type="match status" value="1"/>
</dbReference>
<gene>
    <name evidence="2" type="ORF">FJAP1339_LOCUS11188</name>
</gene>
<accession>A0A7S2V579</accession>
<dbReference type="EMBL" id="HBHR01021927">
    <property type="protein sequence ID" value="CAD9873331.1"/>
    <property type="molecule type" value="Transcribed_RNA"/>
</dbReference>
<evidence type="ECO:0000259" key="1">
    <source>
        <dbReference type="Pfam" id="PF09353"/>
    </source>
</evidence>
<name>A0A7S2V579_9STRA</name>
<organism evidence="2">
    <name type="scientific">Fibrocapsa japonica</name>
    <dbReference type="NCBI Taxonomy" id="94617"/>
    <lineage>
        <taxon>Eukaryota</taxon>
        <taxon>Sar</taxon>
        <taxon>Stramenopiles</taxon>
        <taxon>Ochrophyta</taxon>
        <taxon>Raphidophyceae</taxon>
        <taxon>Chattonellales</taxon>
        <taxon>Chattonellaceae</taxon>
        <taxon>Fibrocapsa</taxon>
    </lineage>
</organism>
<dbReference type="Pfam" id="PF09353">
    <property type="entry name" value="DUF1995"/>
    <property type="match status" value="1"/>
</dbReference>